<dbReference type="EMBL" id="BPLR01020920">
    <property type="protein sequence ID" value="GIX83993.1"/>
    <property type="molecule type" value="Genomic_DNA"/>
</dbReference>
<comment type="caution">
    <text evidence="1">The sequence shown here is derived from an EMBL/GenBank/DDBJ whole genome shotgun (WGS) entry which is preliminary data.</text>
</comment>
<sequence>MNHKTGSAFVACRTRRGDFSCQYFRPFPTPSAIGPHSWKIKNKVKTVILATISIKWAKAHMGILGNEAADAMLN</sequence>
<keyword evidence="2" id="KW-1185">Reference proteome</keyword>
<evidence type="ECO:0000313" key="1">
    <source>
        <dbReference type="EMBL" id="GIX83993.1"/>
    </source>
</evidence>
<proteinExistence type="predicted"/>
<evidence type="ECO:0000313" key="2">
    <source>
        <dbReference type="Proteomes" id="UP001054945"/>
    </source>
</evidence>
<gene>
    <name evidence="1" type="ORF">CEXT_658941</name>
</gene>
<evidence type="ECO:0008006" key="3">
    <source>
        <dbReference type="Google" id="ProtNLM"/>
    </source>
</evidence>
<organism evidence="1 2">
    <name type="scientific">Caerostris extrusa</name>
    <name type="common">Bark spider</name>
    <name type="synonym">Caerostris bankana</name>
    <dbReference type="NCBI Taxonomy" id="172846"/>
    <lineage>
        <taxon>Eukaryota</taxon>
        <taxon>Metazoa</taxon>
        <taxon>Ecdysozoa</taxon>
        <taxon>Arthropoda</taxon>
        <taxon>Chelicerata</taxon>
        <taxon>Arachnida</taxon>
        <taxon>Araneae</taxon>
        <taxon>Araneomorphae</taxon>
        <taxon>Entelegynae</taxon>
        <taxon>Araneoidea</taxon>
        <taxon>Araneidae</taxon>
        <taxon>Caerostris</taxon>
    </lineage>
</organism>
<reference evidence="1 2" key="1">
    <citation type="submission" date="2021-06" db="EMBL/GenBank/DDBJ databases">
        <title>Caerostris extrusa draft genome.</title>
        <authorList>
            <person name="Kono N."/>
            <person name="Arakawa K."/>
        </authorList>
    </citation>
    <scope>NUCLEOTIDE SEQUENCE [LARGE SCALE GENOMIC DNA]</scope>
</reference>
<dbReference type="Proteomes" id="UP001054945">
    <property type="component" value="Unassembled WGS sequence"/>
</dbReference>
<protein>
    <recommendedName>
        <fullName evidence="3">RNase H type-1 domain-containing protein</fullName>
    </recommendedName>
</protein>
<name>A0AAV4NHM0_CAEEX</name>
<dbReference type="AlphaFoldDB" id="A0AAV4NHM0"/>
<accession>A0AAV4NHM0</accession>